<evidence type="ECO:0000256" key="1">
    <source>
        <dbReference type="ARBA" id="ARBA00010638"/>
    </source>
</evidence>
<dbReference type="GO" id="GO:0030272">
    <property type="term" value="F:5-formyltetrahydrofolate cyclo-ligase activity"/>
    <property type="evidence" value="ECO:0007669"/>
    <property type="project" value="UniProtKB-EC"/>
</dbReference>
<organism evidence="8 9">
    <name type="scientific">Parastrongyloides trichosuri</name>
    <name type="common">Possum-specific nematode worm</name>
    <dbReference type="NCBI Taxonomy" id="131310"/>
    <lineage>
        <taxon>Eukaryota</taxon>
        <taxon>Metazoa</taxon>
        <taxon>Ecdysozoa</taxon>
        <taxon>Nematoda</taxon>
        <taxon>Chromadorea</taxon>
        <taxon>Rhabditida</taxon>
        <taxon>Tylenchina</taxon>
        <taxon>Panagrolaimomorpha</taxon>
        <taxon>Strongyloidoidea</taxon>
        <taxon>Strongyloididae</taxon>
        <taxon>Parastrongyloides</taxon>
    </lineage>
</organism>
<dbReference type="PANTHER" id="PTHR23407:SF1">
    <property type="entry name" value="5-FORMYLTETRAHYDROFOLATE CYCLO-LIGASE"/>
    <property type="match status" value="1"/>
</dbReference>
<dbReference type="AlphaFoldDB" id="A0A0N4ZSQ8"/>
<dbReference type="NCBIfam" id="TIGR02727">
    <property type="entry name" value="MTHFS_bact"/>
    <property type="match status" value="1"/>
</dbReference>
<feature type="binding site" evidence="6">
    <location>
        <position position="53"/>
    </location>
    <ligand>
        <name>substrate</name>
    </ligand>
</feature>
<accession>A0A0N4ZSQ8</accession>
<dbReference type="PIRSF" id="PIRSF006806">
    <property type="entry name" value="FTHF_cligase"/>
    <property type="match status" value="1"/>
</dbReference>
<dbReference type="EC" id="6.3.3.2" evidence="5 7"/>
<proteinExistence type="inferred from homology"/>
<dbReference type="Pfam" id="PF01812">
    <property type="entry name" value="5-FTHF_cyc-lig"/>
    <property type="match status" value="1"/>
</dbReference>
<dbReference type="GO" id="GO:0005524">
    <property type="term" value="F:ATP binding"/>
    <property type="evidence" value="ECO:0007669"/>
    <property type="project" value="UniProtKB-KW"/>
</dbReference>
<dbReference type="GO" id="GO:0005739">
    <property type="term" value="C:mitochondrion"/>
    <property type="evidence" value="ECO:0007669"/>
    <property type="project" value="TreeGrafter"/>
</dbReference>
<dbReference type="InterPro" id="IPR002698">
    <property type="entry name" value="FTHF_cligase"/>
</dbReference>
<reference evidence="9" key="1">
    <citation type="submission" date="2017-02" db="UniProtKB">
        <authorList>
            <consortium name="WormBaseParasite"/>
        </authorList>
    </citation>
    <scope>IDENTIFICATION</scope>
</reference>
<evidence type="ECO:0000256" key="5">
    <source>
        <dbReference type="ARBA" id="ARBA00038966"/>
    </source>
</evidence>
<dbReference type="GO" id="GO:0009396">
    <property type="term" value="P:folic acid-containing compound biosynthetic process"/>
    <property type="evidence" value="ECO:0007669"/>
    <property type="project" value="TreeGrafter"/>
</dbReference>
<dbReference type="Gene3D" id="3.40.50.10420">
    <property type="entry name" value="NagB/RpiA/CoA transferase-like"/>
    <property type="match status" value="1"/>
</dbReference>
<dbReference type="InterPro" id="IPR037171">
    <property type="entry name" value="NagB/RpiA_transferase-like"/>
</dbReference>
<comment type="catalytic activity">
    <reaction evidence="4 7">
        <text>(6S)-5-formyl-5,6,7,8-tetrahydrofolate + ATP = (6R)-5,10-methenyltetrahydrofolate + ADP + phosphate</text>
        <dbReference type="Rhea" id="RHEA:10488"/>
        <dbReference type="ChEBI" id="CHEBI:30616"/>
        <dbReference type="ChEBI" id="CHEBI:43474"/>
        <dbReference type="ChEBI" id="CHEBI:57455"/>
        <dbReference type="ChEBI" id="CHEBI:57457"/>
        <dbReference type="ChEBI" id="CHEBI:456216"/>
        <dbReference type="EC" id="6.3.3.2"/>
    </reaction>
</comment>
<evidence type="ECO:0000256" key="2">
    <source>
        <dbReference type="ARBA" id="ARBA00022741"/>
    </source>
</evidence>
<keyword evidence="2 6" id="KW-0547">Nucleotide-binding</keyword>
<evidence type="ECO:0000256" key="6">
    <source>
        <dbReference type="PIRSR" id="PIRSR006806-1"/>
    </source>
</evidence>
<comment type="cofactor">
    <cofactor evidence="7">
        <name>Mg(2+)</name>
        <dbReference type="ChEBI" id="CHEBI:18420"/>
    </cofactor>
</comment>
<feature type="binding site" evidence="6">
    <location>
        <position position="58"/>
    </location>
    <ligand>
        <name>substrate</name>
    </ligand>
</feature>
<dbReference type="GO" id="GO:0046872">
    <property type="term" value="F:metal ion binding"/>
    <property type="evidence" value="ECO:0007669"/>
    <property type="project" value="UniProtKB-KW"/>
</dbReference>
<dbReference type="PANTHER" id="PTHR23407">
    <property type="entry name" value="ATPASE INHIBITOR/5-FORMYLTETRAHYDROFOLATE CYCLO-LIGASE"/>
    <property type="match status" value="1"/>
</dbReference>
<protein>
    <recommendedName>
        <fullName evidence="5 7">5-formyltetrahydrofolate cyclo-ligase</fullName>
        <ecNumber evidence="5 7">6.3.3.2</ecNumber>
    </recommendedName>
</protein>
<keyword evidence="8" id="KW-1185">Reference proteome</keyword>
<sequence length="198" mass="22658">MSLSTAKSILRKETLNIIKKLNNESIMEESENVVSQILNDPIYKASQIISIYLSTHSEIQTDVLVKDSLNSGKTVFIPHFEKGSDRMEMLLLPSLDSFNKLTCNFYGIRQYYQKENEVSFTNKGPIDLVICPLVAASKDGYRLGHGKGYYDKFFSEHIKLFEKPPKAYGVALKCQIKENEEIPIEKNDYKLDKVFFAL</sequence>
<dbReference type="SUPFAM" id="SSF100950">
    <property type="entry name" value="NagB/RpiA/CoA transferase-like"/>
    <property type="match status" value="1"/>
</dbReference>
<keyword evidence="3 6" id="KW-0067">ATP-binding</keyword>
<dbReference type="InterPro" id="IPR024185">
    <property type="entry name" value="FTHF_cligase-like_sf"/>
</dbReference>
<dbReference type="WBParaSite" id="PTRK_0001154000.1">
    <property type="protein sequence ID" value="PTRK_0001154000.1"/>
    <property type="gene ID" value="PTRK_0001154000"/>
</dbReference>
<evidence type="ECO:0000256" key="3">
    <source>
        <dbReference type="ARBA" id="ARBA00022840"/>
    </source>
</evidence>
<evidence type="ECO:0000313" key="8">
    <source>
        <dbReference type="Proteomes" id="UP000038045"/>
    </source>
</evidence>
<name>A0A0N4ZSQ8_PARTI</name>
<comment type="similarity">
    <text evidence="1 7">Belongs to the 5-formyltetrahydrofolate cyclo-ligase family.</text>
</comment>
<feature type="binding site" evidence="6">
    <location>
        <begin position="142"/>
        <end position="150"/>
    </location>
    <ligand>
        <name>ATP</name>
        <dbReference type="ChEBI" id="CHEBI:30616"/>
    </ligand>
</feature>
<evidence type="ECO:0000256" key="4">
    <source>
        <dbReference type="ARBA" id="ARBA00036539"/>
    </source>
</evidence>
<evidence type="ECO:0000313" key="9">
    <source>
        <dbReference type="WBParaSite" id="PTRK_0001154000.1"/>
    </source>
</evidence>
<dbReference type="STRING" id="131310.A0A0N4ZSQ8"/>
<keyword evidence="7" id="KW-0479">Metal-binding</keyword>
<evidence type="ECO:0000256" key="7">
    <source>
        <dbReference type="RuleBase" id="RU361279"/>
    </source>
</evidence>
<feature type="binding site" evidence="6">
    <location>
        <begin position="7"/>
        <end position="11"/>
    </location>
    <ligand>
        <name>ATP</name>
        <dbReference type="ChEBI" id="CHEBI:30616"/>
    </ligand>
</feature>
<keyword evidence="7" id="KW-0460">Magnesium</keyword>
<dbReference type="Proteomes" id="UP000038045">
    <property type="component" value="Unplaced"/>
</dbReference>
<dbReference type="GO" id="GO:0035999">
    <property type="term" value="P:tetrahydrofolate interconversion"/>
    <property type="evidence" value="ECO:0007669"/>
    <property type="project" value="TreeGrafter"/>
</dbReference>